<evidence type="ECO:0000313" key="3">
    <source>
        <dbReference type="Proteomes" id="UP001146505"/>
    </source>
</evidence>
<dbReference type="NCBIfam" id="TIGR03930">
    <property type="entry name" value="WXG100_ESAT6"/>
    <property type="match status" value="1"/>
</dbReference>
<comment type="caution">
    <text evidence="2">The sequence shown here is derived from an EMBL/GenBank/DDBJ whole genome shotgun (WGS) entry which is preliminary data.</text>
</comment>
<evidence type="ECO:0000256" key="1">
    <source>
        <dbReference type="RuleBase" id="RU362001"/>
    </source>
</evidence>
<proteinExistence type="inferred from homology"/>
<reference evidence="2" key="1">
    <citation type="submission" date="2022-02" db="EMBL/GenBank/DDBJ databases">
        <title>Corynebacterium sp. from urogenital microbiome.</title>
        <authorList>
            <person name="Cappelli E.A."/>
            <person name="Ribeiro T.G."/>
            <person name="Peixe L."/>
        </authorList>
    </citation>
    <scope>NUCLEOTIDE SEQUENCE</scope>
    <source>
        <strain evidence="2">C9Ua_112</strain>
    </source>
</reference>
<organism evidence="2 3">
    <name type="scientific">Corynebacterium macclintockiae</name>
    <dbReference type="NCBI Taxonomy" id="2913501"/>
    <lineage>
        <taxon>Bacteria</taxon>
        <taxon>Bacillati</taxon>
        <taxon>Actinomycetota</taxon>
        <taxon>Actinomycetes</taxon>
        <taxon>Mycobacteriales</taxon>
        <taxon>Corynebacteriaceae</taxon>
        <taxon>Corynebacterium</taxon>
    </lineage>
</organism>
<dbReference type="Gene3D" id="1.10.287.1060">
    <property type="entry name" value="ESAT-6-like"/>
    <property type="match status" value="1"/>
</dbReference>
<dbReference type="InterPro" id="IPR010310">
    <property type="entry name" value="T7SS_ESAT-6-like"/>
</dbReference>
<sequence length="97" mass="10467">MAVYAYNNSDAESTSGDLNGVMNQIESTLSEMDSDIRKLASSWEGSEQEEYSQVHGKWSSAAHNLKEILGQIRGALDENTQSVAETRGRASQAIAGS</sequence>
<protein>
    <recommendedName>
        <fullName evidence="1">ESAT-6-like protein</fullName>
    </recommendedName>
</protein>
<dbReference type="SUPFAM" id="SSF140453">
    <property type="entry name" value="EsxAB dimer-like"/>
    <property type="match status" value="1"/>
</dbReference>
<dbReference type="InterPro" id="IPR036689">
    <property type="entry name" value="ESAT-6-like_sf"/>
</dbReference>
<accession>A0A9X3MAQ3</accession>
<evidence type="ECO:0000313" key="2">
    <source>
        <dbReference type="EMBL" id="MCZ9305833.1"/>
    </source>
</evidence>
<dbReference type="EMBL" id="JAKMUV010000019">
    <property type="protein sequence ID" value="MCZ9305833.1"/>
    <property type="molecule type" value="Genomic_DNA"/>
</dbReference>
<comment type="similarity">
    <text evidence="1">Belongs to the WXG100 family.</text>
</comment>
<dbReference type="Proteomes" id="UP001146505">
    <property type="component" value="Unassembled WGS sequence"/>
</dbReference>
<gene>
    <name evidence="2" type="ORF">L8U58_09940</name>
</gene>
<dbReference type="Pfam" id="PF06013">
    <property type="entry name" value="WXG100"/>
    <property type="match status" value="1"/>
</dbReference>
<dbReference type="GeneID" id="301813879"/>
<dbReference type="AlphaFoldDB" id="A0A9X3MAQ3"/>
<dbReference type="RefSeq" id="WP_034966005.1">
    <property type="nucleotide sequence ID" value="NZ_CP180526.1"/>
</dbReference>
<keyword evidence="3" id="KW-1185">Reference proteome</keyword>
<name>A0A9X3MAQ3_9CORY</name>